<comment type="caution">
    <text evidence="8">The sequence shown here is derived from an EMBL/GenBank/DDBJ whole genome shotgun (WGS) entry which is preliminary data.</text>
</comment>
<dbReference type="PROSITE" id="PS50294">
    <property type="entry name" value="WD_REPEATS_REGION"/>
    <property type="match status" value="2"/>
</dbReference>
<dbReference type="InterPro" id="IPR015943">
    <property type="entry name" value="WD40/YVTN_repeat-like_dom_sf"/>
</dbReference>
<organism evidence="8 9">
    <name type="scientific">Opisthorchis felineus</name>
    <dbReference type="NCBI Taxonomy" id="147828"/>
    <lineage>
        <taxon>Eukaryota</taxon>
        <taxon>Metazoa</taxon>
        <taxon>Spiralia</taxon>
        <taxon>Lophotrochozoa</taxon>
        <taxon>Platyhelminthes</taxon>
        <taxon>Trematoda</taxon>
        <taxon>Digenea</taxon>
        <taxon>Opisthorchiida</taxon>
        <taxon>Opisthorchiata</taxon>
        <taxon>Opisthorchiidae</taxon>
        <taxon>Opisthorchis</taxon>
    </lineage>
</organism>
<dbReference type="GO" id="GO:0000387">
    <property type="term" value="P:spliceosomal snRNP assembly"/>
    <property type="evidence" value="ECO:0007669"/>
    <property type="project" value="TreeGrafter"/>
</dbReference>
<evidence type="ECO:0000313" key="8">
    <source>
        <dbReference type="EMBL" id="TGZ66649.1"/>
    </source>
</evidence>
<dbReference type="InterPro" id="IPR019775">
    <property type="entry name" value="WD40_repeat_CS"/>
</dbReference>
<dbReference type="GO" id="GO:0032797">
    <property type="term" value="C:SMN complex"/>
    <property type="evidence" value="ECO:0007669"/>
    <property type="project" value="TreeGrafter"/>
</dbReference>
<dbReference type="Pfam" id="PF00400">
    <property type="entry name" value="WD40"/>
    <property type="match status" value="4"/>
</dbReference>
<reference evidence="8 9" key="1">
    <citation type="journal article" date="2019" name="BMC Genomics">
        <title>New insights from Opisthorchis felineus genome: update on genomics of the epidemiologically important liver flukes.</title>
        <authorList>
            <person name="Ershov N.I."/>
            <person name="Mordvinov V.A."/>
            <person name="Prokhortchouk E.B."/>
            <person name="Pakharukova M.Y."/>
            <person name="Gunbin K.V."/>
            <person name="Ustyantsev K."/>
            <person name="Genaev M.A."/>
            <person name="Blinov A.G."/>
            <person name="Mazur A."/>
            <person name="Boulygina E."/>
            <person name="Tsygankova S."/>
            <person name="Khrameeva E."/>
            <person name="Chekanov N."/>
            <person name="Fan G."/>
            <person name="Xiao A."/>
            <person name="Zhang H."/>
            <person name="Xu X."/>
            <person name="Yang H."/>
            <person name="Solovyev V."/>
            <person name="Lee S.M."/>
            <person name="Liu X."/>
            <person name="Afonnikov D.A."/>
            <person name="Skryabin K.G."/>
        </authorList>
    </citation>
    <scope>NUCLEOTIDE SEQUENCE [LARGE SCALE GENOMIC DNA]</scope>
    <source>
        <strain evidence="8">AK-0245</strain>
        <tissue evidence="8">Whole organism</tissue>
    </source>
</reference>
<feature type="repeat" description="WD" evidence="7">
    <location>
        <begin position="143"/>
        <end position="184"/>
    </location>
</feature>
<dbReference type="PROSITE" id="PS00678">
    <property type="entry name" value="WD_REPEATS_1"/>
    <property type="match status" value="1"/>
</dbReference>
<dbReference type="InterPro" id="IPR020472">
    <property type="entry name" value="WD40_PAC1"/>
</dbReference>
<accession>A0A4S2LXZ9</accession>
<evidence type="ECO:0000256" key="2">
    <source>
        <dbReference type="ARBA" id="ARBA00022664"/>
    </source>
</evidence>
<evidence type="ECO:0000256" key="5">
    <source>
        <dbReference type="ARBA" id="ARBA00038394"/>
    </source>
</evidence>
<gene>
    <name evidence="8" type="ORF">CRM22_005211</name>
</gene>
<evidence type="ECO:0000256" key="1">
    <source>
        <dbReference type="ARBA" id="ARBA00022574"/>
    </source>
</evidence>
<dbReference type="SMART" id="SM00320">
    <property type="entry name" value="WD40"/>
    <property type="match status" value="6"/>
</dbReference>
<name>A0A4S2LXZ9_OPIFE</name>
<evidence type="ECO:0000256" key="6">
    <source>
        <dbReference type="ARBA" id="ARBA00040390"/>
    </source>
</evidence>
<sequence>MSSAIKQAPISCPGHTRPVVDISFSVETDCGTLFITAAKDCKAILRRGDTGDWIGTFLGHEGAVWSCVLDAHATKAATGAADFTAKLWDTVSGQQLLSITEEHVVRCTDLSKTDSGAFLATANNAKKISVYDLITPTKPLIQLQAHDDFLRRTLWCDGDRHLLTASEDATIKLWDLKDRKKNPVIKTPCWSRSCGLAVKDFQFHHPNDEHTGETLAAVAAGAAVHLYLYDWRNTSTSPDPIASFNLPCNMNSVSIHPTDNTLVCGGEDHYIYRVDRTTGEILETCKGHFGPVHCVRFSPDGHVFTSGSEDGTVRLWQAEPGQKYGLWDLSVPTGNMERSPGCVTGEGSTPVSCPS</sequence>
<dbReference type="GO" id="GO:0003723">
    <property type="term" value="F:RNA binding"/>
    <property type="evidence" value="ECO:0007669"/>
    <property type="project" value="TreeGrafter"/>
</dbReference>
<proteinExistence type="inferred from homology"/>
<dbReference type="Gene3D" id="2.130.10.10">
    <property type="entry name" value="YVTN repeat-like/Quinoprotein amine dehydrogenase"/>
    <property type="match status" value="1"/>
</dbReference>
<dbReference type="STRING" id="147828.A0A4S2LXZ9"/>
<dbReference type="PANTHER" id="PTHR19877:SF13">
    <property type="entry name" value="SERINE-THREONINE KINASE RECEPTOR-ASSOCIATED PROTEIN"/>
    <property type="match status" value="1"/>
</dbReference>
<keyword evidence="1 7" id="KW-0853">WD repeat</keyword>
<evidence type="ECO:0000256" key="4">
    <source>
        <dbReference type="ARBA" id="ARBA00023187"/>
    </source>
</evidence>
<evidence type="ECO:0000313" key="9">
    <source>
        <dbReference type="Proteomes" id="UP000308267"/>
    </source>
</evidence>
<dbReference type="InterPro" id="IPR001680">
    <property type="entry name" value="WD40_rpt"/>
</dbReference>
<keyword evidence="4" id="KW-0508">mRNA splicing</keyword>
<dbReference type="PRINTS" id="PR00320">
    <property type="entry name" value="GPROTEINBRPT"/>
</dbReference>
<evidence type="ECO:0000256" key="7">
    <source>
        <dbReference type="PROSITE-ProRule" id="PRU00221"/>
    </source>
</evidence>
<dbReference type="EMBL" id="SJOL01006444">
    <property type="protein sequence ID" value="TGZ66649.1"/>
    <property type="molecule type" value="Genomic_DNA"/>
</dbReference>
<dbReference type="SUPFAM" id="SSF50978">
    <property type="entry name" value="WD40 repeat-like"/>
    <property type="match status" value="1"/>
</dbReference>
<dbReference type="AlphaFoldDB" id="A0A4S2LXZ9"/>
<dbReference type="PROSITE" id="PS50082">
    <property type="entry name" value="WD_REPEATS_2"/>
    <property type="match status" value="3"/>
</dbReference>
<dbReference type="Proteomes" id="UP000308267">
    <property type="component" value="Unassembled WGS sequence"/>
</dbReference>
<feature type="repeat" description="WD" evidence="7">
    <location>
        <begin position="57"/>
        <end position="98"/>
    </location>
</feature>
<dbReference type="OrthoDB" id="200206at2759"/>
<feature type="repeat" description="WD" evidence="7">
    <location>
        <begin position="285"/>
        <end position="326"/>
    </location>
</feature>
<comment type="similarity">
    <text evidence="5">Belongs to the WD repeat STRAP family.</text>
</comment>
<keyword evidence="3" id="KW-0677">Repeat</keyword>
<keyword evidence="9" id="KW-1185">Reference proteome</keyword>
<dbReference type="InterPro" id="IPR036322">
    <property type="entry name" value="WD40_repeat_dom_sf"/>
</dbReference>
<evidence type="ECO:0000256" key="3">
    <source>
        <dbReference type="ARBA" id="ARBA00022737"/>
    </source>
</evidence>
<dbReference type="PANTHER" id="PTHR19877">
    <property type="entry name" value="EUKARYOTIC TRANSLATION INITIATION FACTOR 3 SUBUNIT I"/>
    <property type="match status" value="1"/>
</dbReference>
<protein>
    <recommendedName>
        <fullName evidence="6">Serine-threonine kinase receptor-associated protein</fullName>
    </recommendedName>
</protein>
<keyword evidence="2" id="KW-0507">mRNA processing</keyword>